<evidence type="ECO:0000256" key="1">
    <source>
        <dbReference type="SAM" id="MobiDB-lite"/>
    </source>
</evidence>
<reference evidence="2 3" key="1">
    <citation type="submission" date="2021-06" db="EMBL/GenBank/DDBJ databases">
        <title>Caerostris darwini draft genome.</title>
        <authorList>
            <person name="Kono N."/>
            <person name="Arakawa K."/>
        </authorList>
    </citation>
    <scope>NUCLEOTIDE SEQUENCE [LARGE SCALE GENOMIC DNA]</scope>
</reference>
<dbReference type="AlphaFoldDB" id="A0AAV4MAT0"/>
<keyword evidence="3" id="KW-1185">Reference proteome</keyword>
<name>A0AAV4MAT0_9ARAC</name>
<sequence>MKLKSELCTKEGDYANYLSSSTSLATNTVSLLCRRQIHLANASPWLPSRVGGPPVHPPSEVTETSTAGPSGGDSLTDWAEPRLKQASEADLNYFLAAVQWPVGSISSLK</sequence>
<accession>A0AAV4MAT0</accession>
<proteinExistence type="predicted"/>
<organism evidence="2 3">
    <name type="scientific">Caerostris darwini</name>
    <dbReference type="NCBI Taxonomy" id="1538125"/>
    <lineage>
        <taxon>Eukaryota</taxon>
        <taxon>Metazoa</taxon>
        <taxon>Ecdysozoa</taxon>
        <taxon>Arthropoda</taxon>
        <taxon>Chelicerata</taxon>
        <taxon>Arachnida</taxon>
        <taxon>Araneae</taxon>
        <taxon>Araneomorphae</taxon>
        <taxon>Entelegynae</taxon>
        <taxon>Araneoidea</taxon>
        <taxon>Araneidae</taxon>
        <taxon>Caerostris</taxon>
    </lineage>
</organism>
<gene>
    <name evidence="2" type="ORF">CDAR_215781</name>
</gene>
<protein>
    <submittedName>
        <fullName evidence="2">Uncharacterized protein</fullName>
    </submittedName>
</protein>
<evidence type="ECO:0000313" key="3">
    <source>
        <dbReference type="Proteomes" id="UP001054837"/>
    </source>
</evidence>
<feature type="region of interest" description="Disordered" evidence="1">
    <location>
        <begin position="44"/>
        <end position="76"/>
    </location>
</feature>
<dbReference type="Proteomes" id="UP001054837">
    <property type="component" value="Unassembled WGS sequence"/>
</dbReference>
<dbReference type="EMBL" id="BPLQ01000138">
    <property type="protein sequence ID" value="GIX67919.1"/>
    <property type="molecule type" value="Genomic_DNA"/>
</dbReference>
<comment type="caution">
    <text evidence="2">The sequence shown here is derived from an EMBL/GenBank/DDBJ whole genome shotgun (WGS) entry which is preliminary data.</text>
</comment>
<evidence type="ECO:0000313" key="2">
    <source>
        <dbReference type="EMBL" id="GIX67919.1"/>
    </source>
</evidence>